<sequence>MCCVAFCGKHDGVGAWVLLCTCVMLYNVVLLHGYFIQLSYLCQTFVSDTYTRGTHDDTSQTDNAAELFRRACKIFNTEADLLHIWDFSGRTSLFFANDNSSPAKDIQRQLNQEAASCHQAVSQSAGMLRPVGIQEQRVVSLTLDGYSQHPSNKPKHKVGAGIVTRDAIPSALVRKGDNRHYYKRPLKIMVDQNKGATSQPPPCILFGTDVIERIISLGFYYRKLDRFTTKSRNLSWIRSASANVSPLENSEEISKRKSENQSVYRRAIANAIVEILSVYRSAILQIEQKLLADPLPILATVTQGLNKHYPEDFSEQEKYQLEWKPSTYPLVDRLIRLVLPLSISTPTCERAFSAMNIVKTQLRSKMEDDFLRDVLGVYIEKEIVVDFSVESLIDDFASMKNRRMADWSMLPEKILGKIPLKLDSIEDFVYFSWNLVFAMVKLNWSRAIKPTTPWLLLIVIS</sequence>
<reference evidence="3" key="1">
    <citation type="journal article" date="2017" name="Nature">
        <title>The genome of Chenopodium quinoa.</title>
        <authorList>
            <person name="Jarvis D.E."/>
            <person name="Ho Y.S."/>
            <person name="Lightfoot D.J."/>
            <person name="Schmoeckel S.M."/>
            <person name="Li B."/>
            <person name="Borm T.J.A."/>
            <person name="Ohyanagi H."/>
            <person name="Mineta K."/>
            <person name="Michell C.T."/>
            <person name="Saber N."/>
            <person name="Kharbatia N.M."/>
            <person name="Rupper R.R."/>
            <person name="Sharp A.R."/>
            <person name="Dally N."/>
            <person name="Boughton B.A."/>
            <person name="Woo Y.H."/>
            <person name="Gao G."/>
            <person name="Schijlen E.G.W.M."/>
            <person name="Guo X."/>
            <person name="Momin A.A."/>
            <person name="Negrao S."/>
            <person name="Al-Babili S."/>
            <person name="Gehring C."/>
            <person name="Roessner U."/>
            <person name="Jung C."/>
            <person name="Murphy K."/>
            <person name="Arold S.T."/>
            <person name="Gojobori T."/>
            <person name="van der Linden C.G."/>
            <person name="van Loo E.N."/>
            <person name="Jellen E.N."/>
            <person name="Maughan P.J."/>
            <person name="Tester M."/>
        </authorList>
    </citation>
    <scope>NUCLEOTIDE SEQUENCE [LARGE SCALE GENOMIC DNA]</scope>
    <source>
        <strain evidence="3">cv. PI 614886</strain>
    </source>
</reference>
<keyword evidence="1" id="KW-1133">Transmembrane helix</keyword>
<feature type="domain" description="UBP8/5-like ubiquitin-like" evidence="2">
    <location>
        <begin position="58"/>
        <end position="97"/>
    </location>
</feature>
<dbReference type="PANTHER" id="PTHR45749">
    <property type="match status" value="1"/>
</dbReference>
<organism evidence="3 4">
    <name type="scientific">Chenopodium quinoa</name>
    <name type="common">Quinoa</name>
    <dbReference type="NCBI Taxonomy" id="63459"/>
    <lineage>
        <taxon>Eukaryota</taxon>
        <taxon>Viridiplantae</taxon>
        <taxon>Streptophyta</taxon>
        <taxon>Embryophyta</taxon>
        <taxon>Tracheophyta</taxon>
        <taxon>Spermatophyta</taxon>
        <taxon>Magnoliopsida</taxon>
        <taxon>eudicotyledons</taxon>
        <taxon>Gunneridae</taxon>
        <taxon>Pentapetalae</taxon>
        <taxon>Caryophyllales</taxon>
        <taxon>Chenopodiaceae</taxon>
        <taxon>Chenopodioideae</taxon>
        <taxon>Atripliceae</taxon>
        <taxon>Chenopodium</taxon>
    </lineage>
</organism>
<dbReference type="Gramene" id="AUR62039138-RA">
    <property type="protein sequence ID" value="AUR62039138-RA:cds"/>
    <property type="gene ID" value="AUR62039138"/>
</dbReference>
<keyword evidence="4" id="KW-1185">Reference proteome</keyword>
<evidence type="ECO:0000256" key="1">
    <source>
        <dbReference type="SAM" id="Phobius"/>
    </source>
</evidence>
<evidence type="ECO:0000313" key="4">
    <source>
        <dbReference type="Proteomes" id="UP000596660"/>
    </source>
</evidence>
<keyword evidence="1" id="KW-0472">Membrane</keyword>
<dbReference type="Pfam" id="PF25242">
    <property type="entry name" value="Ubiquitin_UBP8"/>
    <property type="match status" value="1"/>
</dbReference>
<dbReference type="InterPro" id="IPR057372">
    <property type="entry name" value="Ubiquitin_UBP8/5"/>
</dbReference>
<accession>A0A803N1Y5</accession>
<feature type="transmembrane region" description="Helical" evidence="1">
    <location>
        <begin position="12"/>
        <end position="35"/>
    </location>
</feature>
<evidence type="ECO:0000313" key="3">
    <source>
        <dbReference type="EnsemblPlants" id="AUR62039138-RA:cds"/>
    </source>
</evidence>
<dbReference type="AlphaFoldDB" id="A0A803N1Y5"/>
<keyword evidence="1" id="KW-0812">Transmembrane</keyword>
<reference evidence="3" key="2">
    <citation type="submission" date="2021-03" db="UniProtKB">
        <authorList>
            <consortium name="EnsemblPlants"/>
        </authorList>
    </citation>
    <scope>IDENTIFICATION</scope>
</reference>
<proteinExistence type="predicted"/>
<protein>
    <recommendedName>
        <fullName evidence="2">UBP8/5-like ubiquitin-like domain-containing protein</fullName>
    </recommendedName>
</protein>
<name>A0A803N1Y5_CHEQI</name>
<evidence type="ECO:0000259" key="2">
    <source>
        <dbReference type="Pfam" id="PF25242"/>
    </source>
</evidence>
<dbReference type="PANTHER" id="PTHR45749:SF37">
    <property type="entry name" value="OS05G0311600 PROTEIN"/>
    <property type="match status" value="1"/>
</dbReference>
<dbReference type="EnsemblPlants" id="AUR62039138-RA">
    <property type="protein sequence ID" value="AUR62039138-RA:cds"/>
    <property type="gene ID" value="AUR62039138"/>
</dbReference>
<dbReference type="Proteomes" id="UP000596660">
    <property type="component" value="Unplaced"/>
</dbReference>